<evidence type="ECO:0000259" key="3">
    <source>
        <dbReference type="PROSITE" id="PS01031"/>
    </source>
</evidence>
<organism evidence="4 5">
    <name type="scientific">Pedobacter quisquiliarum</name>
    <dbReference type="NCBI Taxonomy" id="1834438"/>
    <lineage>
        <taxon>Bacteria</taxon>
        <taxon>Pseudomonadati</taxon>
        <taxon>Bacteroidota</taxon>
        <taxon>Sphingobacteriia</taxon>
        <taxon>Sphingobacteriales</taxon>
        <taxon>Sphingobacteriaceae</taxon>
        <taxon>Pedobacter</taxon>
    </lineage>
</organism>
<dbReference type="PANTHER" id="PTHR11527">
    <property type="entry name" value="HEAT-SHOCK PROTEIN 20 FAMILY MEMBER"/>
    <property type="match status" value="1"/>
</dbReference>
<evidence type="ECO:0000313" key="4">
    <source>
        <dbReference type="EMBL" id="GGC67082.1"/>
    </source>
</evidence>
<dbReference type="Proteomes" id="UP000651668">
    <property type="component" value="Unassembled WGS sequence"/>
</dbReference>
<name>A0A916XFL7_9SPHI</name>
<protein>
    <recommendedName>
        <fullName evidence="3">SHSP domain-containing protein</fullName>
    </recommendedName>
</protein>
<dbReference type="CDD" id="cd06464">
    <property type="entry name" value="ACD_sHsps-like"/>
    <property type="match status" value="1"/>
</dbReference>
<reference evidence="4" key="1">
    <citation type="journal article" date="2014" name="Int. J. Syst. Evol. Microbiol.">
        <title>Complete genome sequence of Corynebacterium casei LMG S-19264T (=DSM 44701T), isolated from a smear-ripened cheese.</title>
        <authorList>
            <consortium name="US DOE Joint Genome Institute (JGI-PGF)"/>
            <person name="Walter F."/>
            <person name="Albersmeier A."/>
            <person name="Kalinowski J."/>
            <person name="Ruckert C."/>
        </authorList>
    </citation>
    <scope>NUCLEOTIDE SEQUENCE</scope>
    <source>
        <strain evidence="4">CGMCC 1.15343</strain>
    </source>
</reference>
<keyword evidence="5" id="KW-1185">Reference proteome</keyword>
<gene>
    <name evidence="4" type="ORF">GCM10011387_20620</name>
</gene>
<reference evidence="4" key="2">
    <citation type="submission" date="2020-09" db="EMBL/GenBank/DDBJ databases">
        <authorList>
            <person name="Sun Q."/>
            <person name="Zhou Y."/>
        </authorList>
    </citation>
    <scope>NUCLEOTIDE SEQUENCE</scope>
    <source>
        <strain evidence="4">CGMCC 1.15343</strain>
    </source>
</reference>
<dbReference type="AlphaFoldDB" id="A0A916XFL7"/>
<feature type="domain" description="SHSP" evidence="3">
    <location>
        <begin position="34"/>
        <end position="146"/>
    </location>
</feature>
<dbReference type="Gene3D" id="2.60.40.790">
    <property type="match status" value="1"/>
</dbReference>
<proteinExistence type="inferred from homology"/>
<sequence>MSLIKFNNGNNSKSLSPGFNDIFETMFNDSFLSDRMISRVPAVNICETQDHYLIEMAAPGLNKEDFNIKLDKNLLTVSVEQKKESNTQDRQYNKREFCYSSFVRSFALPDSADDAQIEASYTNGMLNIHVAKKDEAKQIVRQIEIK</sequence>
<comment type="similarity">
    <text evidence="1 2">Belongs to the small heat shock protein (HSP20) family.</text>
</comment>
<dbReference type="InterPro" id="IPR031107">
    <property type="entry name" value="Small_HSP"/>
</dbReference>
<evidence type="ECO:0000313" key="5">
    <source>
        <dbReference type="Proteomes" id="UP000651668"/>
    </source>
</evidence>
<comment type="caution">
    <text evidence="4">The sequence shown here is derived from an EMBL/GenBank/DDBJ whole genome shotgun (WGS) entry which is preliminary data.</text>
</comment>
<accession>A0A916XFL7</accession>
<dbReference type="InterPro" id="IPR002068">
    <property type="entry name" value="A-crystallin/Hsp20_dom"/>
</dbReference>
<dbReference type="InterPro" id="IPR008978">
    <property type="entry name" value="HSP20-like_chaperone"/>
</dbReference>
<dbReference type="RefSeq" id="WP_188626815.1">
    <property type="nucleotide sequence ID" value="NZ_BMIL01000006.1"/>
</dbReference>
<evidence type="ECO:0000256" key="1">
    <source>
        <dbReference type="PROSITE-ProRule" id="PRU00285"/>
    </source>
</evidence>
<dbReference type="EMBL" id="BMIL01000006">
    <property type="protein sequence ID" value="GGC67082.1"/>
    <property type="molecule type" value="Genomic_DNA"/>
</dbReference>
<dbReference type="Pfam" id="PF00011">
    <property type="entry name" value="HSP20"/>
    <property type="match status" value="1"/>
</dbReference>
<evidence type="ECO:0000256" key="2">
    <source>
        <dbReference type="RuleBase" id="RU003616"/>
    </source>
</evidence>
<dbReference type="SUPFAM" id="SSF49764">
    <property type="entry name" value="HSP20-like chaperones"/>
    <property type="match status" value="1"/>
</dbReference>
<dbReference type="PROSITE" id="PS01031">
    <property type="entry name" value="SHSP"/>
    <property type="match status" value="1"/>
</dbReference>